<keyword evidence="4" id="KW-0732">Signal</keyword>
<gene>
    <name evidence="6" type="ORF">I598_1263</name>
</gene>
<evidence type="ECO:0000313" key="7">
    <source>
        <dbReference type="Proteomes" id="UP000076794"/>
    </source>
</evidence>
<reference evidence="6 7" key="1">
    <citation type="submission" date="2016-01" db="EMBL/GenBank/DDBJ databases">
        <title>Complete genome sequence of a soil Actinobacterium, Isoptericola dokdonensis DS-3.</title>
        <authorList>
            <person name="Kwon S.-K."/>
            <person name="Kim J.F."/>
        </authorList>
    </citation>
    <scope>NUCLEOTIDE SEQUENCE [LARGE SCALE GENOMIC DNA]</scope>
    <source>
        <strain evidence="6 7">DS-3</strain>
    </source>
</reference>
<dbReference type="Pfam" id="PF14257">
    <property type="entry name" value="DUF4349"/>
    <property type="match status" value="1"/>
</dbReference>
<evidence type="ECO:0000256" key="4">
    <source>
        <dbReference type="SAM" id="SignalP"/>
    </source>
</evidence>
<dbReference type="STRING" id="1300344.I598_1263"/>
<evidence type="ECO:0000259" key="5">
    <source>
        <dbReference type="Pfam" id="PF14257"/>
    </source>
</evidence>
<feature type="chain" id="PRO_5039361402" description="DUF4349 domain-containing protein" evidence="4">
    <location>
        <begin position="24"/>
        <end position="320"/>
    </location>
</feature>
<evidence type="ECO:0000256" key="1">
    <source>
        <dbReference type="SAM" id="Coils"/>
    </source>
</evidence>
<feature type="coiled-coil region" evidence="1">
    <location>
        <begin position="186"/>
        <end position="213"/>
    </location>
</feature>
<dbReference type="AlphaFoldDB" id="A0A161IGV4"/>
<dbReference type="Proteomes" id="UP000076794">
    <property type="component" value="Chromosome"/>
</dbReference>
<evidence type="ECO:0000256" key="3">
    <source>
        <dbReference type="SAM" id="Phobius"/>
    </source>
</evidence>
<feature type="transmembrane region" description="Helical" evidence="3">
    <location>
        <begin position="255"/>
        <end position="279"/>
    </location>
</feature>
<name>A0A161IGV4_9MICO</name>
<feature type="region of interest" description="Disordered" evidence="2">
    <location>
        <begin position="284"/>
        <end position="320"/>
    </location>
</feature>
<dbReference type="RefSeq" id="WP_068202215.1">
    <property type="nucleotide sequence ID" value="NZ_CP014209.1"/>
</dbReference>
<evidence type="ECO:0000256" key="2">
    <source>
        <dbReference type="SAM" id="MobiDB-lite"/>
    </source>
</evidence>
<evidence type="ECO:0000313" key="6">
    <source>
        <dbReference type="EMBL" id="ANC30824.1"/>
    </source>
</evidence>
<proteinExistence type="predicted"/>
<keyword evidence="3" id="KW-1133">Transmembrane helix</keyword>
<feature type="compositionally biased region" description="Basic and acidic residues" evidence="2">
    <location>
        <begin position="311"/>
        <end position="320"/>
    </location>
</feature>
<feature type="region of interest" description="Disordered" evidence="2">
    <location>
        <begin position="35"/>
        <end position="61"/>
    </location>
</feature>
<sequence>MTLAARRPVATTALALLLALGLAACSGSDESAAESAGSAAQDQAGPAAGEAAASVAPGADAEESAVVDREVVVSGSAELVADDPVAAIDEIVRMVEQAGGRIESLVESPGADGEPGHGSLRARLPVDLTTGTIDALSDVAELKSVEIGREDVTSQGQDLDARISALETSTARLVELMGSAATTADLLEVERELAARQAELDSLVAQRAALTDQVAMSTIDITVTATSAPVSAPRSGFVDGLATGWSALVATLSTVVLVLGVLLPWLALAAAGWVAYLLVRRRRPAPPAGPGDGPGESADDDGPAPEAPSQDPEREPALTR</sequence>
<keyword evidence="3" id="KW-0472">Membrane</keyword>
<dbReference type="KEGG" id="ido:I598_1263"/>
<dbReference type="OrthoDB" id="186919at2"/>
<dbReference type="PATRIC" id="fig|1300344.3.peg.1264"/>
<keyword evidence="1" id="KW-0175">Coiled coil</keyword>
<protein>
    <recommendedName>
        <fullName evidence="5">DUF4349 domain-containing protein</fullName>
    </recommendedName>
</protein>
<organism evidence="6 7">
    <name type="scientific">Isoptericola dokdonensis DS-3</name>
    <dbReference type="NCBI Taxonomy" id="1300344"/>
    <lineage>
        <taxon>Bacteria</taxon>
        <taxon>Bacillati</taxon>
        <taxon>Actinomycetota</taxon>
        <taxon>Actinomycetes</taxon>
        <taxon>Micrococcales</taxon>
        <taxon>Promicromonosporaceae</taxon>
        <taxon>Isoptericola</taxon>
    </lineage>
</organism>
<keyword evidence="7" id="KW-1185">Reference proteome</keyword>
<dbReference type="InterPro" id="IPR025645">
    <property type="entry name" value="DUF4349"/>
</dbReference>
<dbReference type="EMBL" id="CP014209">
    <property type="protein sequence ID" value="ANC30824.1"/>
    <property type="molecule type" value="Genomic_DNA"/>
</dbReference>
<feature type="signal peptide" evidence="4">
    <location>
        <begin position="1"/>
        <end position="23"/>
    </location>
</feature>
<accession>A0A161IGV4</accession>
<feature type="compositionally biased region" description="Low complexity" evidence="2">
    <location>
        <begin position="35"/>
        <end position="59"/>
    </location>
</feature>
<dbReference type="PROSITE" id="PS51257">
    <property type="entry name" value="PROKAR_LIPOPROTEIN"/>
    <property type="match status" value="1"/>
</dbReference>
<feature type="domain" description="DUF4349" evidence="5">
    <location>
        <begin position="69"/>
        <end position="276"/>
    </location>
</feature>
<keyword evidence="3" id="KW-0812">Transmembrane</keyword>